<organism evidence="1 2">
    <name type="scientific">Arcicella rosea</name>
    <dbReference type="NCBI Taxonomy" id="502909"/>
    <lineage>
        <taxon>Bacteria</taxon>
        <taxon>Pseudomonadati</taxon>
        <taxon>Bacteroidota</taxon>
        <taxon>Cytophagia</taxon>
        <taxon>Cytophagales</taxon>
        <taxon>Flectobacillaceae</taxon>
        <taxon>Arcicella</taxon>
    </lineage>
</organism>
<proteinExistence type="predicted"/>
<protein>
    <submittedName>
        <fullName evidence="1">Uncharacterized protein</fullName>
    </submittedName>
</protein>
<dbReference type="RefSeq" id="WP_184129958.1">
    <property type="nucleotide sequence ID" value="NZ_JACHKT010000003.1"/>
</dbReference>
<sequence>MENVKTINKTIPEDFKRMIEQKIEEKRDFARRVKAGELDYLKTNVIRTI</sequence>
<evidence type="ECO:0000313" key="2">
    <source>
        <dbReference type="Proteomes" id="UP000524404"/>
    </source>
</evidence>
<gene>
    <name evidence="1" type="ORF">HNP25_000582</name>
</gene>
<comment type="caution">
    <text evidence="1">The sequence shown here is derived from an EMBL/GenBank/DDBJ whole genome shotgun (WGS) entry which is preliminary data.</text>
</comment>
<keyword evidence="2" id="KW-1185">Reference proteome</keyword>
<accession>A0A841ELM7</accession>
<name>A0A841ELM7_9BACT</name>
<reference evidence="1 2" key="1">
    <citation type="submission" date="2020-08" db="EMBL/GenBank/DDBJ databases">
        <title>Functional genomics of gut bacteria from endangered species of beetles.</title>
        <authorList>
            <person name="Carlos-Shanley C."/>
        </authorList>
    </citation>
    <scope>NUCLEOTIDE SEQUENCE [LARGE SCALE GENOMIC DNA]</scope>
    <source>
        <strain evidence="1 2">S00070</strain>
    </source>
</reference>
<dbReference type="AlphaFoldDB" id="A0A841ELM7"/>
<dbReference type="EMBL" id="JACHKT010000003">
    <property type="protein sequence ID" value="MBB6001933.1"/>
    <property type="molecule type" value="Genomic_DNA"/>
</dbReference>
<evidence type="ECO:0000313" key="1">
    <source>
        <dbReference type="EMBL" id="MBB6001933.1"/>
    </source>
</evidence>
<dbReference type="Proteomes" id="UP000524404">
    <property type="component" value="Unassembled WGS sequence"/>
</dbReference>